<accession>A0AAV7M8P2</accession>
<sequence length="188" mass="20413">MRGRSMGSKLIPSWLQEWVASGGDKTGVPSQHEHGLMVGDWVKVKSGGVRTGVSKFRGPFCVKKVGKFQVEIEGGEKWNVRNVALYQRGGKCVSSQVEDECPSSFFWSDEGGFTSGESHGTDPEARRSDEGGSTSGVSHGTDPEAGESKSQGSSATQERVNSQTKGVVREQSMRTRKCLSHLKDYILK</sequence>
<keyword evidence="3" id="KW-1185">Reference proteome</keyword>
<feature type="compositionally biased region" description="Basic and acidic residues" evidence="1">
    <location>
        <begin position="119"/>
        <end position="130"/>
    </location>
</feature>
<evidence type="ECO:0000313" key="3">
    <source>
        <dbReference type="Proteomes" id="UP001066276"/>
    </source>
</evidence>
<feature type="region of interest" description="Disordered" evidence="1">
    <location>
        <begin position="108"/>
        <end position="173"/>
    </location>
</feature>
<dbReference type="EMBL" id="JANPWB010000014">
    <property type="protein sequence ID" value="KAJ1099892.1"/>
    <property type="molecule type" value="Genomic_DNA"/>
</dbReference>
<name>A0AAV7M8P2_PLEWA</name>
<organism evidence="2 3">
    <name type="scientific">Pleurodeles waltl</name>
    <name type="common">Iberian ribbed newt</name>
    <dbReference type="NCBI Taxonomy" id="8319"/>
    <lineage>
        <taxon>Eukaryota</taxon>
        <taxon>Metazoa</taxon>
        <taxon>Chordata</taxon>
        <taxon>Craniata</taxon>
        <taxon>Vertebrata</taxon>
        <taxon>Euteleostomi</taxon>
        <taxon>Amphibia</taxon>
        <taxon>Batrachia</taxon>
        <taxon>Caudata</taxon>
        <taxon>Salamandroidea</taxon>
        <taxon>Salamandridae</taxon>
        <taxon>Pleurodelinae</taxon>
        <taxon>Pleurodeles</taxon>
    </lineage>
</organism>
<protein>
    <submittedName>
        <fullName evidence="2">Uncharacterized protein</fullName>
    </submittedName>
</protein>
<evidence type="ECO:0000256" key="1">
    <source>
        <dbReference type="SAM" id="MobiDB-lite"/>
    </source>
</evidence>
<gene>
    <name evidence="2" type="ORF">NDU88_004985</name>
</gene>
<dbReference type="AlphaFoldDB" id="A0AAV7M8P2"/>
<feature type="compositionally biased region" description="Polar residues" evidence="1">
    <location>
        <begin position="148"/>
        <end position="165"/>
    </location>
</feature>
<evidence type="ECO:0000313" key="2">
    <source>
        <dbReference type="EMBL" id="KAJ1099892.1"/>
    </source>
</evidence>
<proteinExistence type="predicted"/>
<comment type="caution">
    <text evidence="2">The sequence shown here is derived from an EMBL/GenBank/DDBJ whole genome shotgun (WGS) entry which is preliminary data.</text>
</comment>
<reference evidence="2" key="1">
    <citation type="journal article" date="2022" name="bioRxiv">
        <title>Sequencing and chromosome-scale assembly of the giantPleurodeles waltlgenome.</title>
        <authorList>
            <person name="Brown T."/>
            <person name="Elewa A."/>
            <person name="Iarovenko S."/>
            <person name="Subramanian E."/>
            <person name="Araus A.J."/>
            <person name="Petzold A."/>
            <person name="Susuki M."/>
            <person name="Suzuki K.-i.T."/>
            <person name="Hayashi T."/>
            <person name="Toyoda A."/>
            <person name="Oliveira C."/>
            <person name="Osipova E."/>
            <person name="Leigh N.D."/>
            <person name="Simon A."/>
            <person name="Yun M.H."/>
        </authorList>
    </citation>
    <scope>NUCLEOTIDE SEQUENCE</scope>
    <source>
        <strain evidence="2">20211129_DDA</strain>
        <tissue evidence="2">Liver</tissue>
    </source>
</reference>
<dbReference type="Proteomes" id="UP001066276">
    <property type="component" value="Chromosome 10"/>
</dbReference>